<organism evidence="1">
    <name type="scientific">marine sediment metagenome</name>
    <dbReference type="NCBI Taxonomy" id="412755"/>
    <lineage>
        <taxon>unclassified sequences</taxon>
        <taxon>metagenomes</taxon>
        <taxon>ecological metagenomes</taxon>
    </lineage>
</organism>
<feature type="non-terminal residue" evidence="1">
    <location>
        <position position="1"/>
    </location>
</feature>
<accession>X1VRQ0</accession>
<comment type="caution">
    <text evidence="1">The sequence shown here is derived from an EMBL/GenBank/DDBJ whole genome shotgun (WGS) entry which is preliminary data.</text>
</comment>
<gene>
    <name evidence="1" type="ORF">S12H4_63590</name>
</gene>
<feature type="non-terminal residue" evidence="1">
    <location>
        <position position="35"/>
    </location>
</feature>
<sequence length="35" mass="3790">PTVFTSPAIALATDQPPDWTDFAKTAKRFVAIESP</sequence>
<dbReference type="AlphaFoldDB" id="X1VRQ0"/>
<dbReference type="EMBL" id="BARW01043398">
    <property type="protein sequence ID" value="GAJ19686.1"/>
    <property type="molecule type" value="Genomic_DNA"/>
</dbReference>
<reference evidence="1" key="1">
    <citation type="journal article" date="2014" name="Front. Microbiol.">
        <title>High frequency of phylogenetically diverse reductive dehalogenase-homologous genes in deep subseafloor sedimentary metagenomes.</title>
        <authorList>
            <person name="Kawai M."/>
            <person name="Futagami T."/>
            <person name="Toyoda A."/>
            <person name="Takaki Y."/>
            <person name="Nishi S."/>
            <person name="Hori S."/>
            <person name="Arai W."/>
            <person name="Tsubouchi T."/>
            <person name="Morono Y."/>
            <person name="Uchiyama I."/>
            <person name="Ito T."/>
            <person name="Fujiyama A."/>
            <person name="Inagaki F."/>
            <person name="Takami H."/>
        </authorList>
    </citation>
    <scope>NUCLEOTIDE SEQUENCE</scope>
    <source>
        <strain evidence="1">Expedition CK06-06</strain>
    </source>
</reference>
<name>X1VRQ0_9ZZZZ</name>
<proteinExistence type="predicted"/>
<protein>
    <submittedName>
        <fullName evidence="1">Uncharacterized protein</fullName>
    </submittedName>
</protein>
<evidence type="ECO:0000313" key="1">
    <source>
        <dbReference type="EMBL" id="GAJ19686.1"/>
    </source>
</evidence>